<dbReference type="PANTHER" id="PTHR37534">
    <property type="entry name" value="TRANSCRIPTIONAL ACTIVATOR PROTEIN UGA3"/>
    <property type="match status" value="1"/>
</dbReference>
<dbReference type="STRING" id="857342.A0A2T3B4Z2"/>
<reference evidence="5 6" key="1">
    <citation type="journal article" date="2018" name="New Phytol.">
        <title>Comparative genomics and transcriptomics depict ericoid mycorrhizal fungi as versatile saprotrophs and plant mutualists.</title>
        <authorList>
            <person name="Martino E."/>
            <person name="Morin E."/>
            <person name="Grelet G.A."/>
            <person name="Kuo A."/>
            <person name="Kohler A."/>
            <person name="Daghino S."/>
            <person name="Barry K.W."/>
            <person name="Cichocki N."/>
            <person name="Clum A."/>
            <person name="Dockter R.B."/>
            <person name="Hainaut M."/>
            <person name="Kuo R.C."/>
            <person name="LaButti K."/>
            <person name="Lindahl B.D."/>
            <person name="Lindquist E.A."/>
            <person name="Lipzen A."/>
            <person name="Khouja H.R."/>
            <person name="Magnuson J."/>
            <person name="Murat C."/>
            <person name="Ohm R.A."/>
            <person name="Singer S.W."/>
            <person name="Spatafora J.W."/>
            <person name="Wang M."/>
            <person name="Veneault-Fourrey C."/>
            <person name="Henrissat B."/>
            <person name="Grigoriev I.V."/>
            <person name="Martin F.M."/>
            <person name="Perotto S."/>
        </authorList>
    </citation>
    <scope>NUCLEOTIDE SEQUENCE [LARGE SCALE GENOMIC DNA]</scope>
    <source>
        <strain evidence="5 6">ATCC 22711</strain>
    </source>
</reference>
<protein>
    <recommendedName>
        <fullName evidence="4">Zn(2)-C6 fungal-type domain-containing protein</fullName>
    </recommendedName>
</protein>
<evidence type="ECO:0000256" key="2">
    <source>
        <dbReference type="ARBA" id="ARBA00023242"/>
    </source>
</evidence>
<dbReference type="GO" id="GO:0005634">
    <property type="term" value="C:nucleus"/>
    <property type="evidence" value="ECO:0007669"/>
    <property type="project" value="UniProtKB-SubCell"/>
</dbReference>
<dbReference type="SUPFAM" id="SSF57701">
    <property type="entry name" value="Zn2/Cys6 DNA-binding domain"/>
    <property type="match status" value="1"/>
</dbReference>
<dbReference type="InterPro" id="IPR001138">
    <property type="entry name" value="Zn2Cys6_DnaBD"/>
</dbReference>
<dbReference type="AlphaFoldDB" id="A0A2T3B4Z2"/>
<dbReference type="InParanoid" id="A0A2T3B4Z2"/>
<dbReference type="OrthoDB" id="4835445at2759"/>
<feature type="compositionally biased region" description="Low complexity" evidence="3">
    <location>
        <begin position="145"/>
        <end position="154"/>
    </location>
</feature>
<gene>
    <name evidence="5" type="ORF">M430DRAFT_237357</name>
</gene>
<dbReference type="InterPro" id="IPR021858">
    <property type="entry name" value="Fun_TF"/>
</dbReference>
<dbReference type="GO" id="GO:0045944">
    <property type="term" value="P:positive regulation of transcription by RNA polymerase II"/>
    <property type="evidence" value="ECO:0007669"/>
    <property type="project" value="TreeGrafter"/>
</dbReference>
<keyword evidence="6" id="KW-1185">Reference proteome</keyword>
<keyword evidence="2" id="KW-0539">Nucleus</keyword>
<evidence type="ECO:0000313" key="6">
    <source>
        <dbReference type="Proteomes" id="UP000241818"/>
    </source>
</evidence>
<feature type="domain" description="Zn(2)-C6 fungal-type" evidence="4">
    <location>
        <begin position="11"/>
        <end position="39"/>
    </location>
</feature>
<feature type="region of interest" description="Disordered" evidence="3">
    <location>
        <begin position="365"/>
        <end position="387"/>
    </location>
</feature>
<organism evidence="5 6">
    <name type="scientific">Amorphotheca resinae ATCC 22711</name>
    <dbReference type="NCBI Taxonomy" id="857342"/>
    <lineage>
        <taxon>Eukaryota</taxon>
        <taxon>Fungi</taxon>
        <taxon>Dikarya</taxon>
        <taxon>Ascomycota</taxon>
        <taxon>Pezizomycotina</taxon>
        <taxon>Leotiomycetes</taxon>
        <taxon>Helotiales</taxon>
        <taxon>Amorphothecaceae</taxon>
        <taxon>Amorphotheca</taxon>
    </lineage>
</organism>
<dbReference type="GeneID" id="36573038"/>
<dbReference type="SMART" id="SM00066">
    <property type="entry name" value="GAL4"/>
    <property type="match status" value="1"/>
</dbReference>
<dbReference type="Pfam" id="PF11951">
    <property type="entry name" value="Fungal_trans_2"/>
    <property type="match status" value="1"/>
</dbReference>
<dbReference type="Pfam" id="PF00172">
    <property type="entry name" value="Zn_clus"/>
    <property type="match status" value="1"/>
</dbReference>
<dbReference type="PROSITE" id="PS00463">
    <property type="entry name" value="ZN2_CY6_FUNGAL_1"/>
    <property type="match status" value="1"/>
</dbReference>
<accession>A0A2T3B4Z2</accession>
<feature type="compositionally biased region" description="Low complexity" evidence="3">
    <location>
        <begin position="50"/>
        <end position="61"/>
    </location>
</feature>
<name>A0A2T3B4Z2_AMORE</name>
<evidence type="ECO:0000256" key="3">
    <source>
        <dbReference type="SAM" id="MobiDB-lite"/>
    </source>
</evidence>
<feature type="region of interest" description="Disordered" evidence="3">
    <location>
        <begin position="132"/>
        <end position="196"/>
    </location>
</feature>
<dbReference type="CDD" id="cd00067">
    <property type="entry name" value="GAL4"/>
    <property type="match status" value="1"/>
</dbReference>
<dbReference type="Proteomes" id="UP000241818">
    <property type="component" value="Unassembled WGS sequence"/>
</dbReference>
<dbReference type="PROSITE" id="PS50048">
    <property type="entry name" value="ZN2_CY6_FUNGAL_2"/>
    <property type="match status" value="1"/>
</dbReference>
<evidence type="ECO:0000256" key="1">
    <source>
        <dbReference type="ARBA" id="ARBA00004123"/>
    </source>
</evidence>
<dbReference type="RefSeq" id="XP_024721976.1">
    <property type="nucleotide sequence ID" value="XM_024864957.1"/>
</dbReference>
<dbReference type="GO" id="GO:0008270">
    <property type="term" value="F:zinc ion binding"/>
    <property type="evidence" value="ECO:0007669"/>
    <property type="project" value="InterPro"/>
</dbReference>
<comment type="subcellular location">
    <subcellularLocation>
        <location evidence="1">Nucleus</location>
    </subcellularLocation>
</comment>
<dbReference type="GO" id="GO:0000981">
    <property type="term" value="F:DNA-binding transcription factor activity, RNA polymerase II-specific"/>
    <property type="evidence" value="ECO:0007669"/>
    <property type="project" value="InterPro"/>
</dbReference>
<dbReference type="GO" id="GO:0000976">
    <property type="term" value="F:transcription cis-regulatory region binding"/>
    <property type="evidence" value="ECO:0007669"/>
    <property type="project" value="TreeGrafter"/>
</dbReference>
<feature type="region of interest" description="Disordered" evidence="3">
    <location>
        <begin position="46"/>
        <end position="67"/>
    </location>
</feature>
<dbReference type="Gene3D" id="4.10.240.10">
    <property type="entry name" value="Zn(2)-C6 fungal-type DNA-binding domain"/>
    <property type="match status" value="1"/>
</dbReference>
<evidence type="ECO:0000313" key="5">
    <source>
        <dbReference type="EMBL" id="PSS20706.1"/>
    </source>
</evidence>
<dbReference type="PANTHER" id="PTHR37534:SF11">
    <property type="entry name" value="ZN(II)2CYS6 TRANSCRIPTION FACTOR (EUROFUNG)"/>
    <property type="match status" value="1"/>
</dbReference>
<evidence type="ECO:0000259" key="4">
    <source>
        <dbReference type="PROSITE" id="PS50048"/>
    </source>
</evidence>
<sequence>MRGGVKRSRNGCAACKEKKLKCDETKPVCLRCSKRGIVCPRYAKVDKSSSTHPSDSPTPSTVEEHAGSGIGIPDLIIQGHHSKCDPTIFDDLANDIFRFETQGSFNANADTFTHSVDSSHWNYVEDAEAGRNSYPASTQTLTPISTVPSTVTSVQRAPRRDSSISSSDLSHSRTVDGPGPSARPRENSQSTQSLPRLMNDPSSILVEYYFKEVAGLFSCYDSHLNPFRSTVSRLWNTSPSVYYVVQSMSAACLADAFPQWNVIGTQMRNKAAASVDKDISAFKVDTGSLLAMVMLGLTASWHNANDLGRTEFIRARGIIGAMLAGKDLGQVDNNERNLQFFQEAMIYWEMLLSYVIDDTWPALPAGPKPTSNPDARHGRVEPSTLPHPWTGVARKAQAIVFEVGRLIRQERHRIRSLTFTTSADIDHARKSLITAERLADRLQKLTFPAEEGIVSPADDQTPVKHFLTIAEAYRLTGLLQLYRVFPDILEAQIANSPHAPRRSHSHSGSSGSVASGLSISMRLTKLALDILDLLRAIPIESRTRCVQPFLLVAVTSELHITSPSINITPHHAHRQQQGLHLNASVDGAPSAMDVLQARKFVIGRLSTFEHVLPAKPIRQMLDIVTETWHRIDLGLQNVYWMDVMIEKGWETMMG</sequence>
<dbReference type="EMBL" id="KZ679010">
    <property type="protein sequence ID" value="PSS20706.1"/>
    <property type="molecule type" value="Genomic_DNA"/>
</dbReference>
<proteinExistence type="predicted"/>
<feature type="compositionally biased region" description="Polar residues" evidence="3">
    <location>
        <begin position="134"/>
        <end position="144"/>
    </location>
</feature>
<dbReference type="InterPro" id="IPR036864">
    <property type="entry name" value="Zn2-C6_fun-type_DNA-bd_sf"/>
</dbReference>